<keyword evidence="9" id="KW-1185">Reference proteome</keyword>
<dbReference type="InterPro" id="IPR011033">
    <property type="entry name" value="PRC_barrel-like_sf"/>
</dbReference>
<dbReference type="Gene3D" id="2.40.30.60">
    <property type="entry name" value="RimM"/>
    <property type="match status" value="1"/>
</dbReference>
<evidence type="ECO:0000256" key="4">
    <source>
        <dbReference type="ARBA" id="ARBA00023186"/>
    </source>
</evidence>
<dbReference type="InterPro" id="IPR036976">
    <property type="entry name" value="RimM_N_sf"/>
</dbReference>
<gene>
    <name evidence="5 8" type="primary">rimM</name>
    <name evidence="8" type="ORF">SIL87_16625</name>
</gene>
<evidence type="ECO:0000313" key="8">
    <source>
        <dbReference type="EMBL" id="MDX5932382.1"/>
    </source>
</evidence>
<dbReference type="SUPFAM" id="SSF50346">
    <property type="entry name" value="PRC-barrel domain"/>
    <property type="match status" value="1"/>
</dbReference>
<keyword evidence="4 5" id="KW-0143">Chaperone</keyword>
<dbReference type="InterPro" id="IPR056792">
    <property type="entry name" value="PRC_RimM"/>
</dbReference>
<dbReference type="PANTHER" id="PTHR33692:SF1">
    <property type="entry name" value="RIBOSOME MATURATION FACTOR RIMM"/>
    <property type="match status" value="1"/>
</dbReference>
<sequence>MDQALILMGVIGKPHGVRGAVHVHAYTDNPASLAAFALRDQRGRRIELAWVTEGVARVTLHEPGGKVTVADRDAAARLVNVQLFVERAALPPADDEEFYLADLIGLAAIGADGTSHGTITAVHDYGAGASIELDDGSLLPFTRAVVPEIDLAAKRAIVVPPIEIEVRG</sequence>
<dbReference type="InterPro" id="IPR009000">
    <property type="entry name" value="Transl_B-barrel_sf"/>
</dbReference>
<dbReference type="GO" id="GO:0043022">
    <property type="term" value="F:ribosome binding"/>
    <property type="evidence" value="ECO:0007669"/>
    <property type="project" value="InterPro"/>
</dbReference>
<evidence type="ECO:0000256" key="5">
    <source>
        <dbReference type="HAMAP-Rule" id="MF_00014"/>
    </source>
</evidence>
<organism evidence="8 9">
    <name type="scientific">Acidiphilium acidophilum</name>
    <name type="common">Thiobacillus acidophilus</name>
    <dbReference type="NCBI Taxonomy" id="76588"/>
    <lineage>
        <taxon>Bacteria</taxon>
        <taxon>Pseudomonadati</taxon>
        <taxon>Pseudomonadota</taxon>
        <taxon>Alphaproteobacteria</taxon>
        <taxon>Acetobacterales</taxon>
        <taxon>Acidocellaceae</taxon>
        <taxon>Acidiphilium</taxon>
    </lineage>
</organism>
<name>A0AAW9DWK0_ACIAO</name>
<keyword evidence="2 5" id="KW-0690">Ribosome biogenesis</keyword>
<comment type="subcellular location">
    <subcellularLocation>
        <location evidence="5">Cytoplasm</location>
    </subcellularLocation>
</comment>
<dbReference type="RefSeq" id="WP_319615231.1">
    <property type="nucleotide sequence ID" value="NZ_JAWXYB010000018.1"/>
</dbReference>
<dbReference type="InterPro" id="IPR011961">
    <property type="entry name" value="RimM"/>
</dbReference>
<dbReference type="EMBL" id="JAWXYB010000018">
    <property type="protein sequence ID" value="MDX5932382.1"/>
    <property type="molecule type" value="Genomic_DNA"/>
</dbReference>
<evidence type="ECO:0000256" key="1">
    <source>
        <dbReference type="ARBA" id="ARBA00022490"/>
    </source>
</evidence>
<keyword evidence="1 5" id="KW-0963">Cytoplasm</keyword>
<protein>
    <recommendedName>
        <fullName evidence="5">Ribosome maturation factor RimM</fullName>
    </recommendedName>
</protein>
<comment type="similarity">
    <text evidence="5">Belongs to the RimM family.</text>
</comment>
<comment type="function">
    <text evidence="5">An accessory protein needed during the final step in the assembly of 30S ribosomal subunit, possibly for assembly of the head region. Essential for efficient processing of 16S rRNA. May be needed both before and after RbfA during the maturation of 16S rRNA. It has affinity for free ribosomal 30S subunits but not for 70S ribosomes.</text>
</comment>
<dbReference type="GO" id="GO:0006364">
    <property type="term" value="P:rRNA processing"/>
    <property type="evidence" value="ECO:0007669"/>
    <property type="project" value="UniProtKB-UniRule"/>
</dbReference>
<comment type="domain">
    <text evidence="5">The PRC barrel domain binds ribosomal protein uS19.</text>
</comment>
<accession>A0AAW9DWK0</accession>
<dbReference type="SUPFAM" id="SSF50447">
    <property type="entry name" value="Translation proteins"/>
    <property type="match status" value="1"/>
</dbReference>
<dbReference type="AlphaFoldDB" id="A0AAW9DWK0"/>
<evidence type="ECO:0000256" key="2">
    <source>
        <dbReference type="ARBA" id="ARBA00022517"/>
    </source>
</evidence>
<keyword evidence="3 5" id="KW-0698">rRNA processing</keyword>
<dbReference type="Proteomes" id="UP001279553">
    <property type="component" value="Unassembled WGS sequence"/>
</dbReference>
<dbReference type="Gene3D" id="2.30.30.240">
    <property type="entry name" value="PRC-barrel domain"/>
    <property type="match status" value="1"/>
</dbReference>
<dbReference type="NCBIfam" id="TIGR02273">
    <property type="entry name" value="16S_RimM"/>
    <property type="match status" value="1"/>
</dbReference>
<dbReference type="GO" id="GO:0005737">
    <property type="term" value="C:cytoplasm"/>
    <property type="evidence" value="ECO:0007669"/>
    <property type="project" value="UniProtKB-SubCell"/>
</dbReference>
<dbReference type="HAMAP" id="MF_00014">
    <property type="entry name" value="Ribosome_mat_RimM"/>
    <property type="match status" value="1"/>
</dbReference>
<proteinExistence type="inferred from homology"/>
<feature type="domain" description="Ribosome maturation factor RimM PRC barrel" evidence="7">
    <location>
        <begin position="102"/>
        <end position="162"/>
    </location>
</feature>
<dbReference type="InterPro" id="IPR002676">
    <property type="entry name" value="RimM_N"/>
</dbReference>
<dbReference type="Pfam" id="PF24986">
    <property type="entry name" value="PRC_RimM"/>
    <property type="match status" value="1"/>
</dbReference>
<evidence type="ECO:0000259" key="6">
    <source>
        <dbReference type="Pfam" id="PF01782"/>
    </source>
</evidence>
<evidence type="ECO:0000256" key="3">
    <source>
        <dbReference type="ARBA" id="ARBA00022552"/>
    </source>
</evidence>
<feature type="domain" description="RimM N-terminal" evidence="6">
    <location>
        <begin position="8"/>
        <end position="88"/>
    </location>
</feature>
<dbReference type="GO" id="GO:0042274">
    <property type="term" value="P:ribosomal small subunit biogenesis"/>
    <property type="evidence" value="ECO:0007669"/>
    <property type="project" value="UniProtKB-UniRule"/>
</dbReference>
<comment type="caution">
    <text evidence="8">The sequence shown here is derived from an EMBL/GenBank/DDBJ whole genome shotgun (WGS) entry which is preliminary data.</text>
</comment>
<reference evidence="8 9" key="1">
    <citation type="submission" date="2023-11" db="EMBL/GenBank/DDBJ databases">
        <title>MicrobeMod: A computational toolkit for identifying prokaryotic methylation and restriction-modification with nanopore sequencing.</title>
        <authorList>
            <person name="Crits-Christoph A."/>
            <person name="Kang S.C."/>
            <person name="Lee H."/>
            <person name="Ostrov N."/>
        </authorList>
    </citation>
    <scope>NUCLEOTIDE SEQUENCE [LARGE SCALE GENOMIC DNA]</scope>
    <source>
        <strain evidence="8 9">DSMZ 700</strain>
    </source>
</reference>
<evidence type="ECO:0000313" key="9">
    <source>
        <dbReference type="Proteomes" id="UP001279553"/>
    </source>
</evidence>
<evidence type="ECO:0000259" key="7">
    <source>
        <dbReference type="Pfam" id="PF24986"/>
    </source>
</evidence>
<dbReference type="PANTHER" id="PTHR33692">
    <property type="entry name" value="RIBOSOME MATURATION FACTOR RIMM"/>
    <property type="match status" value="1"/>
</dbReference>
<dbReference type="Pfam" id="PF01782">
    <property type="entry name" value="RimM"/>
    <property type="match status" value="1"/>
</dbReference>
<comment type="subunit">
    <text evidence="5">Binds ribosomal protein uS19.</text>
</comment>
<dbReference type="GO" id="GO:0005840">
    <property type="term" value="C:ribosome"/>
    <property type="evidence" value="ECO:0007669"/>
    <property type="project" value="InterPro"/>
</dbReference>